<protein>
    <submittedName>
        <fullName evidence="2">Uncharacterized protein</fullName>
    </submittedName>
</protein>
<reference evidence="3" key="1">
    <citation type="submission" date="2011-11" db="EMBL/GenBank/DDBJ databases">
        <title>Complete sequence of Paenibacillus terrae HPL-003.</title>
        <authorList>
            <person name="Shin S.H."/>
            <person name="Kim S."/>
            <person name="Kim J.Y."/>
        </authorList>
    </citation>
    <scope>NUCLEOTIDE SEQUENCE [LARGE SCALE GENOMIC DNA]</scope>
    <source>
        <strain evidence="3">HPL-003</strain>
    </source>
</reference>
<sequence length="42" mass="5044">MKKINLFQFIIIVFMIFGGYVPLMDYLNHKSFGIILQHPMRE</sequence>
<reference evidence="2 3" key="3">
    <citation type="journal article" date="2012" name="J. Bacteriol.">
        <title>Genome Sequence of Paenibacillus terrae HPL-003, a Xylanase-Producing Bacterium Isolated from Soil Found in Forest Residue.</title>
        <authorList>
            <person name="Shin S.H."/>
            <person name="Kim S."/>
            <person name="Kim J.Y."/>
            <person name="Song H.Y."/>
            <person name="Cho S.J."/>
            <person name="Kim D.R."/>
            <person name="Lee K.I."/>
            <person name="Lim H.K."/>
            <person name="Park N.J."/>
            <person name="Hwang I.T."/>
            <person name="Yang K.S."/>
        </authorList>
    </citation>
    <scope>NUCLEOTIDE SEQUENCE [LARGE SCALE GENOMIC DNA]</scope>
    <source>
        <strain evidence="2 3">HPL-003</strain>
    </source>
</reference>
<keyword evidence="1" id="KW-0812">Transmembrane</keyword>
<keyword evidence="1" id="KW-1133">Transmembrane helix</keyword>
<keyword evidence="1" id="KW-0472">Membrane</keyword>
<name>G7VVJ9_PAETH</name>
<organism evidence="2 3">
    <name type="scientific">Paenibacillus terrae (strain HPL-003)</name>
    <dbReference type="NCBI Taxonomy" id="985665"/>
    <lineage>
        <taxon>Bacteria</taxon>
        <taxon>Bacillati</taxon>
        <taxon>Bacillota</taxon>
        <taxon>Bacilli</taxon>
        <taxon>Bacillales</taxon>
        <taxon>Paenibacillaceae</taxon>
        <taxon>Paenibacillus</taxon>
    </lineage>
</organism>
<evidence type="ECO:0000256" key="1">
    <source>
        <dbReference type="SAM" id="Phobius"/>
    </source>
</evidence>
<dbReference type="EMBL" id="CP003107">
    <property type="protein sequence ID" value="AET57033.1"/>
    <property type="molecule type" value="Genomic_DNA"/>
</dbReference>
<gene>
    <name evidence="2" type="ordered locus">HPL003_01245</name>
</gene>
<evidence type="ECO:0000313" key="2">
    <source>
        <dbReference type="EMBL" id="AET57033.1"/>
    </source>
</evidence>
<dbReference type="Proteomes" id="UP000005876">
    <property type="component" value="Chromosome"/>
</dbReference>
<accession>G7VVJ9</accession>
<evidence type="ECO:0000313" key="3">
    <source>
        <dbReference type="Proteomes" id="UP000005876"/>
    </source>
</evidence>
<proteinExistence type="predicted"/>
<feature type="transmembrane region" description="Helical" evidence="1">
    <location>
        <begin position="6"/>
        <end position="27"/>
    </location>
</feature>
<dbReference type="KEGG" id="pta:HPL003_01245"/>
<dbReference type="AlphaFoldDB" id="G7VVJ9"/>
<dbReference type="HOGENOM" id="CLU_3255118_0_0_9"/>
<reference key="2">
    <citation type="submission" date="2011-11" db="EMBL/GenBank/DDBJ databases">
        <authorList>
            <person name="Shin S.H."/>
            <person name="Kim S."/>
            <person name="Kim J.Y."/>
        </authorList>
    </citation>
    <scope>NUCLEOTIDE SEQUENCE</scope>
    <source>
        <strain>HPL-003</strain>
    </source>
</reference>